<sequence>MKKFAMFVTAALMALSFNALAYTLSGTPTQIPQDAMQYCAGAQNFWVCVDTFERQNK</sequence>
<feature type="signal peptide" evidence="1">
    <location>
        <begin position="1"/>
        <end position="21"/>
    </location>
</feature>
<evidence type="ECO:0000256" key="1">
    <source>
        <dbReference type="SAM" id="SignalP"/>
    </source>
</evidence>
<evidence type="ECO:0000313" key="2">
    <source>
        <dbReference type="EMBL" id="MBD8511824.1"/>
    </source>
</evidence>
<evidence type="ECO:0000313" key="3">
    <source>
        <dbReference type="Proteomes" id="UP000649768"/>
    </source>
</evidence>
<keyword evidence="1" id="KW-0732">Signal</keyword>
<dbReference type="RefSeq" id="WP_162940893.1">
    <property type="nucleotide sequence ID" value="NZ_JACYTP010000002.1"/>
</dbReference>
<protein>
    <submittedName>
        <fullName evidence="2">Uncharacterized protein</fullName>
    </submittedName>
</protein>
<keyword evidence="3" id="KW-1185">Reference proteome</keyword>
<accession>A0ABR9BGZ5</accession>
<gene>
    <name evidence="2" type="ORF">IFO68_03880</name>
</gene>
<organism evidence="2 3">
    <name type="scientific">Photobacterium arenosum</name>
    <dbReference type="NCBI Taxonomy" id="2774143"/>
    <lineage>
        <taxon>Bacteria</taxon>
        <taxon>Pseudomonadati</taxon>
        <taxon>Pseudomonadota</taxon>
        <taxon>Gammaproteobacteria</taxon>
        <taxon>Vibrionales</taxon>
        <taxon>Vibrionaceae</taxon>
        <taxon>Photobacterium</taxon>
    </lineage>
</organism>
<dbReference type="Proteomes" id="UP000649768">
    <property type="component" value="Unassembled WGS sequence"/>
</dbReference>
<dbReference type="EMBL" id="JACYTP010000002">
    <property type="protein sequence ID" value="MBD8511824.1"/>
    <property type="molecule type" value="Genomic_DNA"/>
</dbReference>
<name>A0ABR9BGZ5_9GAMM</name>
<proteinExistence type="predicted"/>
<feature type="chain" id="PRO_5045321821" evidence="1">
    <location>
        <begin position="22"/>
        <end position="57"/>
    </location>
</feature>
<comment type="caution">
    <text evidence="2">The sequence shown here is derived from an EMBL/GenBank/DDBJ whole genome shotgun (WGS) entry which is preliminary data.</text>
</comment>
<reference evidence="2 3" key="1">
    <citation type="submission" date="2020-09" db="EMBL/GenBank/DDBJ databases">
        <title>Photobacterium sp. CAU 1568 isolated from sand of Sido Beach.</title>
        <authorList>
            <person name="Kim W."/>
        </authorList>
    </citation>
    <scope>NUCLEOTIDE SEQUENCE [LARGE SCALE GENOMIC DNA]</scope>
    <source>
        <strain evidence="2 3">CAU 1568</strain>
    </source>
</reference>